<protein>
    <submittedName>
        <fullName evidence="1">Uncharacterized protein</fullName>
    </submittedName>
</protein>
<dbReference type="AlphaFoldDB" id="A0AAW0CJ75"/>
<evidence type="ECO:0000313" key="2">
    <source>
        <dbReference type="Proteomes" id="UP001383192"/>
    </source>
</evidence>
<keyword evidence="2" id="KW-1185">Reference proteome</keyword>
<dbReference type="EMBL" id="JAYKXP010000042">
    <property type="protein sequence ID" value="KAK7038815.1"/>
    <property type="molecule type" value="Genomic_DNA"/>
</dbReference>
<gene>
    <name evidence="1" type="ORF">VNI00_010445</name>
</gene>
<reference evidence="1 2" key="1">
    <citation type="submission" date="2024-01" db="EMBL/GenBank/DDBJ databases">
        <title>A draft genome for a cacao thread blight-causing isolate of Paramarasmius palmivorus.</title>
        <authorList>
            <person name="Baruah I.K."/>
            <person name="Bukari Y."/>
            <person name="Amoako-Attah I."/>
            <person name="Meinhardt L.W."/>
            <person name="Bailey B.A."/>
            <person name="Cohen S.P."/>
        </authorList>
    </citation>
    <scope>NUCLEOTIDE SEQUENCE [LARGE SCALE GENOMIC DNA]</scope>
    <source>
        <strain evidence="1 2">GH-12</strain>
    </source>
</reference>
<sequence>MLSHFLQAVPIRMESSIILSTLNSQTIFLIHPLFPLPTYPRQRVEMMPNPNSIAEVRVRAKKARALKRKLAKLVTPAEEYQALPAPERYHLQACEHINIDIDFRTVQVSSNGLLGTIAIEATSASTRSMRPLARLINQTGWKKPAVLGSSNAANAQVMQELFADAELQRIDDLCSKQEAPSIS</sequence>
<dbReference type="Proteomes" id="UP001383192">
    <property type="component" value="Unassembled WGS sequence"/>
</dbReference>
<name>A0AAW0CJ75_9AGAR</name>
<proteinExistence type="predicted"/>
<comment type="caution">
    <text evidence="1">The sequence shown here is derived from an EMBL/GenBank/DDBJ whole genome shotgun (WGS) entry which is preliminary data.</text>
</comment>
<accession>A0AAW0CJ75</accession>
<evidence type="ECO:0000313" key="1">
    <source>
        <dbReference type="EMBL" id="KAK7038815.1"/>
    </source>
</evidence>
<organism evidence="1 2">
    <name type="scientific">Paramarasmius palmivorus</name>
    <dbReference type="NCBI Taxonomy" id="297713"/>
    <lineage>
        <taxon>Eukaryota</taxon>
        <taxon>Fungi</taxon>
        <taxon>Dikarya</taxon>
        <taxon>Basidiomycota</taxon>
        <taxon>Agaricomycotina</taxon>
        <taxon>Agaricomycetes</taxon>
        <taxon>Agaricomycetidae</taxon>
        <taxon>Agaricales</taxon>
        <taxon>Marasmiineae</taxon>
        <taxon>Marasmiaceae</taxon>
        <taxon>Paramarasmius</taxon>
    </lineage>
</organism>